<evidence type="ECO:0000256" key="7">
    <source>
        <dbReference type="ARBA" id="ARBA00022833"/>
    </source>
</evidence>
<keyword evidence="4" id="KW-0479">Metal-binding</keyword>
<dbReference type="InterPro" id="IPR023091">
    <property type="entry name" value="MetalPrtase_cat_dom_sf_prd"/>
</dbReference>
<gene>
    <name evidence="8" type="ORF">S01H4_01655</name>
</gene>
<organism evidence="8">
    <name type="scientific">marine sediment metagenome</name>
    <dbReference type="NCBI Taxonomy" id="412755"/>
    <lineage>
        <taxon>unclassified sequences</taxon>
        <taxon>metagenomes</taxon>
        <taxon>ecological metagenomes</taxon>
    </lineage>
</organism>
<dbReference type="Gene3D" id="3.40.390.30">
    <property type="entry name" value="Metalloproteases ('zincins'), catalytic domain"/>
    <property type="match status" value="1"/>
</dbReference>
<evidence type="ECO:0000256" key="1">
    <source>
        <dbReference type="ARBA" id="ARBA00001947"/>
    </source>
</evidence>
<comment type="caution">
    <text evidence="8">The sequence shown here is derived from an EMBL/GenBank/DDBJ whole genome shotgun (WGS) entry which is preliminary data.</text>
</comment>
<keyword evidence="5" id="KW-0255">Endonuclease</keyword>
<keyword evidence="3" id="KW-0540">Nuclease</keyword>
<evidence type="ECO:0000256" key="3">
    <source>
        <dbReference type="ARBA" id="ARBA00022722"/>
    </source>
</evidence>
<dbReference type="GO" id="GO:0004519">
    <property type="term" value="F:endonuclease activity"/>
    <property type="evidence" value="ECO:0007669"/>
    <property type="project" value="UniProtKB-KW"/>
</dbReference>
<dbReference type="EMBL" id="BART01000312">
    <property type="protein sequence ID" value="GAG70350.1"/>
    <property type="molecule type" value="Genomic_DNA"/>
</dbReference>
<reference evidence="8" key="1">
    <citation type="journal article" date="2014" name="Front. Microbiol.">
        <title>High frequency of phylogenetically diverse reductive dehalogenase-homologous genes in deep subseafloor sedimentary metagenomes.</title>
        <authorList>
            <person name="Kawai M."/>
            <person name="Futagami T."/>
            <person name="Toyoda A."/>
            <person name="Takaki Y."/>
            <person name="Nishi S."/>
            <person name="Hori S."/>
            <person name="Arai W."/>
            <person name="Tsubouchi T."/>
            <person name="Morono Y."/>
            <person name="Uchiyama I."/>
            <person name="Ito T."/>
            <person name="Fujiyama A."/>
            <person name="Inagaki F."/>
            <person name="Takami H."/>
        </authorList>
    </citation>
    <scope>NUCLEOTIDE SEQUENCE</scope>
    <source>
        <strain evidence="8">Expedition CK06-06</strain>
    </source>
</reference>
<evidence type="ECO:0000256" key="4">
    <source>
        <dbReference type="ARBA" id="ARBA00022723"/>
    </source>
</evidence>
<dbReference type="GO" id="GO:0006364">
    <property type="term" value="P:rRNA processing"/>
    <property type="evidence" value="ECO:0007669"/>
    <property type="project" value="InterPro"/>
</dbReference>
<proteinExistence type="inferred from homology"/>
<dbReference type="NCBIfam" id="TIGR00043">
    <property type="entry name" value="rRNA maturation RNase YbeY"/>
    <property type="match status" value="1"/>
</dbReference>
<protein>
    <submittedName>
        <fullName evidence="8">Uncharacterized protein</fullName>
    </submittedName>
</protein>
<comment type="cofactor">
    <cofactor evidence="1">
        <name>Zn(2+)</name>
        <dbReference type="ChEBI" id="CHEBI:29105"/>
    </cofactor>
</comment>
<accession>X0ZL05</accession>
<dbReference type="GO" id="GO:0046872">
    <property type="term" value="F:metal ion binding"/>
    <property type="evidence" value="ECO:0007669"/>
    <property type="project" value="UniProtKB-KW"/>
</dbReference>
<dbReference type="InterPro" id="IPR002036">
    <property type="entry name" value="YbeY"/>
</dbReference>
<dbReference type="SUPFAM" id="SSF55486">
    <property type="entry name" value="Metalloproteases ('zincins'), catalytic domain"/>
    <property type="match status" value="1"/>
</dbReference>
<evidence type="ECO:0000256" key="5">
    <source>
        <dbReference type="ARBA" id="ARBA00022759"/>
    </source>
</evidence>
<comment type="similarity">
    <text evidence="2">Belongs to the endoribonuclease YbeY family.</text>
</comment>
<dbReference type="HAMAP" id="MF_00009">
    <property type="entry name" value="Endoribonucl_YbeY"/>
    <property type="match status" value="1"/>
</dbReference>
<dbReference type="InterPro" id="IPR020549">
    <property type="entry name" value="YbeY_CS"/>
</dbReference>
<keyword evidence="6" id="KW-0378">Hydrolase</keyword>
<sequence length="161" mass="18432">MGIEIVNHQNEVRIDLRKIQNIADILFSHLSKLEGKMIDVAFIDESTMKILNEKFRGEKEPTDVLSFSYINSHIDSTKTNTSENQQQPIFGELLICPKVAFNQAKELKHSFEKEIAILISHGLLHLLGYDDSSEEKAKIMEKKQSELVEKLCSEINSQEED</sequence>
<evidence type="ECO:0000256" key="6">
    <source>
        <dbReference type="ARBA" id="ARBA00022801"/>
    </source>
</evidence>
<dbReference type="AlphaFoldDB" id="X0ZL05"/>
<dbReference type="PANTHER" id="PTHR46986:SF1">
    <property type="entry name" value="ENDORIBONUCLEASE YBEY, CHLOROPLASTIC"/>
    <property type="match status" value="1"/>
</dbReference>
<keyword evidence="7" id="KW-0862">Zinc</keyword>
<dbReference type="PANTHER" id="PTHR46986">
    <property type="entry name" value="ENDORIBONUCLEASE YBEY, CHLOROPLASTIC"/>
    <property type="match status" value="1"/>
</dbReference>
<dbReference type="Pfam" id="PF02130">
    <property type="entry name" value="YbeY"/>
    <property type="match status" value="1"/>
</dbReference>
<dbReference type="GO" id="GO:0004222">
    <property type="term" value="F:metalloendopeptidase activity"/>
    <property type="evidence" value="ECO:0007669"/>
    <property type="project" value="InterPro"/>
</dbReference>
<name>X0ZL05_9ZZZZ</name>
<evidence type="ECO:0000256" key="2">
    <source>
        <dbReference type="ARBA" id="ARBA00010875"/>
    </source>
</evidence>
<evidence type="ECO:0000313" key="8">
    <source>
        <dbReference type="EMBL" id="GAG70350.1"/>
    </source>
</evidence>
<dbReference type="PROSITE" id="PS01306">
    <property type="entry name" value="UPF0054"/>
    <property type="match status" value="1"/>
</dbReference>